<dbReference type="Gene3D" id="1.25.40.10">
    <property type="entry name" value="Tetratricopeptide repeat domain"/>
    <property type="match status" value="1"/>
</dbReference>
<protein>
    <recommendedName>
        <fullName evidence="3">Tetratricopeptide repeat protein</fullName>
    </recommendedName>
</protein>
<sequence length="254" mass="29153">MTEIEQVEALLFGEIEESLRAKDYTTARRLVNEAIALSAPCPGWLKAMVFHRMALVEDFEGSTIQGIEYLKKAIDCYPQYPPGWYSLACFEARLGNKQNVLPALENAIKFGWSQSRVDYRRGIKNESDFETFRSDADFLALVDDGYPENKALRRVFEYLAAYEPMSAINSGRKNLDQIDDLYALYQAFEFAIAMIQRDLDEHGSRNLRLYKLKSMSEVVSLTENFKNEVANREKRGEQTDTFAKFCAKIFPGKN</sequence>
<comment type="caution">
    <text evidence="1">The sequence shown here is derived from an EMBL/GenBank/DDBJ whole genome shotgun (WGS) entry which is preliminary data.</text>
</comment>
<dbReference type="Proteomes" id="UP000012112">
    <property type="component" value="Unassembled WGS sequence"/>
</dbReference>
<gene>
    <name evidence="1" type="ORF">LEP1GSC172_1514</name>
</gene>
<dbReference type="EMBL" id="AKWD02000007">
    <property type="protein sequence ID" value="EMO55469.1"/>
    <property type="molecule type" value="Genomic_DNA"/>
</dbReference>
<reference evidence="1 2" key="1">
    <citation type="submission" date="2013-01" db="EMBL/GenBank/DDBJ databases">
        <authorList>
            <person name="Harkins D.M."/>
            <person name="Durkin A.S."/>
            <person name="Brinkac L.M."/>
            <person name="Haft D.H."/>
            <person name="Selengut J.D."/>
            <person name="Sanka R."/>
            <person name="DePew J."/>
            <person name="Purushe J."/>
            <person name="Matthias M.A."/>
            <person name="Vinetz J.M."/>
            <person name="Sutton G.G."/>
            <person name="Nierman W.C."/>
            <person name="Fouts D.E."/>
        </authorList>
    </citation>
    <scope>NUCLEOTIDE SEQUENCE [LARGE SCALE GENOMIC DNA]</scope>
    <source>
        <strain evidence="1 2">HAI1536</strain>
    </source>
</reference>
<proteinExistence type="predicted"/>
<organism evidence="1 2">
    <name type="scientific">Leptospira noguchii</name>
    <dbReference type="NCBI Taxonomy" id="28182"/>
    <lineage>
        <taxon>Bacteria</taxon>
        <taxon>Pseudomonadati</taxon>
        <taxon>Spirochaetota</taxon>
        <taxon>Spirochaetia</taxon>
        <taxon>Leptospirales</taxon>
        <taxon>Leptospiraceae</taxon>
        <taxon>Leptospira</taxon>
    </lineage>
</organism>
<name>M6VQY4_9LEPT</name>
<dbReference type="InterPro" id="IPR011990">
    <property type="entry name" value="TPR-like_helical_dom_sf"/>
</dbReference>
<dbReference type="AlphaFoldDB" id="M6VQY4"/>
<dbReference type="NCBIfam" id="NF047558">
    <property type="entry name" value="TPR_END_plus"/>
    <property type="match status" value="1"/>
</dbReference>
<accession>M6VQY4</accession>
<dbReference type="SUPFAM" id="SSF48452">
    <property type="entry name" value="TPR-like"/>
    <property type="match status" value="1"/>
</dbReference>
<evidence type="ECO:0000313" key="2">
    <source>
        <dbReference type="Proteomes" id="UP000012112"/>
    </source>
</evidence>
<evidence type="ECO:0008006" key="3">
    <source>
        <dbReference type="Google" id="ProtNLM"/>
    </source>
</evidence>
<evidence type="ECO:0000313" key="1">
    <source>
        <dbReference type="EMBL" id="EMO55469.1"/>
    </source>
</evidence>